<evidence type="ECO:0000313" key="2">
    <source>
        <dbReference type="Proteomes" id="UP000238348"/>
    </source>
</evidence>
<dbReference type="OrthoDB" id="1430668at2"/>
<proteinExistence type="predicted"/>
<gene>
    <name evidence="1" type="ORF">SOCE26_062110</name>
</gene>
<dbReference type="EMBL" id="CP012673">
    <property type="protein sequence ID" value="AUX44743.1"/>
    <property type="molecule type" value="Genomic_DNA"/>
</dbReference>
<protein>
    <submittedName>
        <fullName evidence="1">Uncharacterized protein</fullName>
    </submittedName>
</protein>
<sequence>MYLRVHGPRPTELRGCYWTDRDTKGELHFEHVSPELASDFTSAMALARAAPPA</sequence>
<name>A0A2L0EZN6_SORCE</name>
<dbReference type="Proteomes" id="UP000238348">
    <property type="component" value="Chromosome"/>
</dbReference>
<dbReference type="AlphaFoldDB" id="A0A2L0EZN6"/>
<accession>A0A2L0EZN6</accession>
<organism evidence="1 2">
    <name type="scientific">Sorangium cellulosum</name>
    <name type="common">Polyangium cellulosum</name>
    <dbReference type="NCBI Taxonomy" id="56"/>
    <lineage>
        <taxon>Bacteria</taxon>
        <taxon>Pseudomonadati</taxon>
        <taxon>Myxococcota</taxon>
        <taxon>Polyangia</taxon>
        <taxon>Polyangiales</taxon>
        <taxon>Polyangiaceae</taxon>
        <taxon>Sorangium</taxon>
    </lineage>
</organism>
<dbReference type="RefSeq" id="WP_159397454.1">
    <property type="nucleotide sequence ID" value="NZ_CP012673.1"/>
</dbReference>
<evidence type="ECO:0000313" key="1">
    <source>
        <dbReference type="EMBL" id="AUX44743.1"/>
    </source>
</evidence>
<reference evidence="1 2" key="1">
    <citation type="submission" date="2015-09" db="EMBL/GenBank/DDBJ databases">
        <title>Sorangium comparison.</title>
        <authorList>
            <person name="Zaburannyi N."/>
            <person name="Bunk B."/>
            <person name="Overmann J."/>
            <person name="Mueller R."/>
        </authorList>
    </citation>
    <scope>NUCLEOTIDE SEQUENCE [LARGE SCALE GENOMIC DNA]</scope>
    <source>
        <strain evidence="1 2">So ce26</strain>
    </source>
</reference>